<dbReference type="OrthoDB" id="2029085at2"/>
<proteinExistence type="predicted"/>
<comment type="caution">
    <text evidence="1">The sequence shown here is derived from an EMBL/GenBank/DDBJ whole genome shotgun (WGS) entry which is preliminary data.</text>
</comment>
<organism evidence="1 2">
    <name type="scientific">Candidatus Galacturonatibacter soehngenii</name>
    <dbReference type="NCBI Taxonomy" id="2307010"/>
    <lineage>
        <taxon>Bacteria</taxon>
        <taxon>Bacillati</taxon>
        <taxon>Bacillota</taxon>
        <taxon>Clostridia</taxon>
        <taxon>Lachnospirales</taxon>
        <taxon>Lachnospiraceae</taxon>
        <taxon>Candidatus Galacturonatibacter</taxon>
    </lineage>
</organism>
<dbReference type="EMBL" id="WAGX01000007">
    <property type="protein sequence ID" value="KAB1436024.1"/>
    <property type="molecule type" value="Genomic_DNA"/>
</dbReference>
<reference evidence="1 2" key="2">
    <citation type="submission" date="2020-02" db="EMBL/GenBank/DDBJ databases">
        <title>Candidatus Galacturonibacter soehngenii shows hetero-acetogenic catabolism of galacturonic acid but lacks a canonical carbon monoxide dehydrogenase/acetyl-CoA synthase complex.</title>
        <authorList>
            <person name="Diender M."/>
            <person name="Stouten G.R."/>
            <person name="Petersen J.F."/>
            <person name="Nielsen P.H."/>
            <person name="Dueholm M.S."/>
            <person name="Pronk J.T."/>
            <person name="Van Loosdrecht M.C.M."/>
        </authorList>
    </citation>
    <scope>NUCLEOTIDE SEQUENCE [LARGE SCALE GENOMIC DNA]</scope>
    <source>
        <strain evidence="1">GalUA</strain>
    </source>
</reference>
<reference evidence="1 2" key="1">
    <citation type="submission" date="2019-09" db="EMBL/GenBank/DDBJ databases">
        <authorList>
            <person name="Valk L.C."/>
        </authorList>
    </citation>
    <scope>NUCLEOTIDE SEQUENCE [LARGE SCALE GENOMIC DNA]</scope>
    <source>
        <strain evidence="1">GalUA</strain>
    </source>
</reference>
<evidence type="ECO:0000313" key="1">
    <source>
        <dbReference type="EMBL" id="KAB1436024.1"/>
    </source>
</evidence>
<evidence type="ECO:0000313" key="2">
    <source>
        <dbReference type="Proteomes" id="UP000461768"/>
    </source>
</evidence>
<keyword evidence="2" id="KW-1185">Reference proteome</keyword>
<dbReference type="Proteomes" id="UP000461768">
    <property type="component" value="Unassembled WGS sequence"/>
</dbReference>
<sequence>MAHFSPTSNTSHKMNSPVLYVEHALIEEVSTTDGKTGSVLISFRVETSNNVLQNELLKLIVNPNTEIINEFAEPLNLCDLKKGMYLDASFSSAMTMSIPPQARAFQMIVRLRMPEVVVTTDRVVSVDVRNSFLLTGNPYEMIEQMRFVISQATIILNRNGERISLSHIKPGQLVRVEHASFQTLSIPPQTTAFRIQVLSA</sequence>
<dbReference type="AlphaFoldDB" id="A0A7V7QJ99"/>
<dbReference type="RefSeq" id="WP_151147921.1">
    <property type="nucleotide sequence ID" value="NZ_WAGX01000007.1"/>
</dbReference>
<gene>
    <name evidence="1" type="ORF">F7O84_16790</name>
</gene>
<name>A0A7V7QJ99_9FIRM</name>
<protein>
    <submittedName>
        <fullName evidence="1">Uncharacterized protein</fullName>
    </submittedName>
</protein>
<accession>A0A7V7QJ99</accession>